<evidence type="ECO:0000313" key="2">
    <source>
        <dbReference type="Proteomes" id="UP000324800"/>
    </source>
</evidence>
<reference evidence="1 2" key="1">
    <citation type="submission" date="2019-03" db="EMBL/GenBank/DDBJ databases">
        <title>Single cell metagenomics reveals metabolic interactions within the superorganism composed of flagellate Streblomastix strix and complex community of Bacteroidetes bacteria on its surface.</title>
        <authorList>
            <person name="Treitli S.C."/>
            <person name="Kolisko M."/>
            <person name="Husnik F."/>
            <person name="Keeling P."/>
            <person name="Hampl V."/>
        </authorList>
    </citation>
    <scope>NUCLEOTIDE SEQUENCE [LARGE SCALE GENOMIC DNA]</scope>
    <source>
        <strain evidence="1">ST1C</strain>
    </source>
</reference>
<comment type="caution">
    <text evidence="1">The sequence shown here is derived from an EMBL/GenBank/DDBJ whole genome shotgun (WGS) entry which is preliminary data.</text>
</comment>
<gene>
    <name evidence="1" type="ORF">EZS28_046763</name>
</gene>
<sequence length="431" mass="47492">MRAELWGASASLIQCEGLERSIISGLRVSGCKSEFGICNGAAFEVTVGSLILIDIKVEKVIMIQNENERNSDINDKNKILGLIIMKENAKLLKLEKCIISNISIYNKGSIILMNGGLNSKLELGKGVILQDLFTYDGNAISVQPTGPSTIVAEGVIFKSLNQAVYVDMKTYDVSMQFVRCIFISNTATTSGSNVFIEYRQSSQRIRRESFLGCIAIASTSHEQEISVCYTIGDNVNEVFIDERDLLHSSWQRQVSDDIVFFIGNQNQYNVYDPNSKCNQPSNPCASFEQIAQYIQQNVSLKVETIQFCEGMFKSPLISVPSAQATSINLVGYGSSVTDILPLSNTENVLIQGQYGQSVIIEKLRLSLTTESPQSGFVNVQGSNAGLILSEVRVRGHLGTEPPSSTLEPKYLFHSTGIVYLEDVIIENIFLK</sequence>
<evidence type="ECO:0000313" key="1">
    <source>
        <dbReference type="EMBL" id="KAA6357710.1"/>
    </source>
</evidence>
<accession>A0A5J4TIX4</accession>
<protein>
    <submittedName>
        <fullName evidence="1">Uncharacterized protein</fullName>
    </submittedName>
</protein>
<name>A0A5J4TIX4_9EUKA</name>
<proteinExistence type="predicted"/>
<dbReference type="Proteomes" id="UP000324800">
    <property type="component" value="Unassembled WGS sequence"/>
</dbReference>
<organism evidence="1 2">
    <name type="scientific">Streblomastix strix</name>
    <dbReference type="NCBI Taxonomy" id="222440"/>
    <lineage>
        <taxon>Eukaryota</taxon>
        <taxon>Metamonada</taxon>
        <taxon>Preaxostyla</taxon>
        <taxon>Oxymonadida</taxon>
        <taxon>Streblomastigidae</taxon>
        <taxon>Streblomastix</taxon>
    </lineage>
</organism>
<dbReference type="EMBL" id="SNRW01030985">
    <property type="protein sequence ID" value="KAA6357710.1"/>
    <property type="molecule type" value="Genomic_DNA"/>
</dbReference>
<feature type="non-terminal residue" evidence="1">
    <location>
        <position position="431"/>
    </location>
</feature>
<dbReference type="AlphaFoldDB" id="A0A5J4TIX4"/>
<feature type="non-terminal residue" evidence="1">
    <location>
        <position position="1"/>
    </location>
</feature>